<dbReference type="PANTHER" id="PTHR34384">
    <property type="entry name" value="L-2,3-DIAMINOPROPANOATE--CITRATE LIGASE"/>
    <property type="match status" value="1"/>
</dbReference>
<sequence length="619" mass="69984">MRTLNLIQDLGDPQDVHLNRAWHQARQRSLQRTLQALFREKLLQREHLIFDGHYAWLPLWKAQSMLRIEGLHLGVADNCQLHGSIAHYSVGNPVPQALLSSSMLLAKVARAHEDISEASLQRLIMELSNSAENDALCLNYRQAWGLRLRAEFGQQQTNFVAALFRSAHPNPSLLLEQWGTLGHPWHPNYKTKLGLSSAEVMALSPEFEATITLSLAAMHVDVACITGGQDHAEYRQWFATHYPQAWETWTASLQHRGEDVSHWLPLPLHPYQLDRAIPERFAQAVEKRQLLLLPEASLPARPTMSFRTVVPEGSPTMPHMKLPVSLRLTSVERTVSPKSAVMGPRLTRLLRDIIAREGGFGGRLAILGEEVGLYYRDPQGNDDVSRHLAVLYRSNPMTQRCKERMPVPVGALFADSPLSGRPLVCDLVAAARADDARAAEQFFAAYLDVALPAVLGAYLRYGIAFEAHQQNSFVMVDAQLLPVQMLLRDFGDLRIHSPTLRHSRLALETYSSKHTLFEDNDSVRDKFLHAFMLCHIIELALLLSRTYQQPEAAFMAVLRERLEACFAELKPDTEPQRWQTEYRALLQDDWPAKSFVRMRLSDTSEDVVLRMPNPLLGAA</sequence>
<dbReference type="GO" id="GO:0016881">
    <property type="term" value="F:acid-amino acid ligase activity"/>
    <property type="evidence" value="ECO:0007669"/>
    <property type="project" value="UniProtKB-ARBA"/>
</dbReference>
<name>A0AAE4G970_9BURK</name>
<dbReference type="InterPro" id="IPR037455">
    <property type="entry name" value="LucA/IucC-like"/>
</dbReference>
<dbReference type="Pfam" id="PF06276">
    <property type="entry name" value="FhuF"/>
    <property type="match status" value="1"/>
</dbReference>
<dbReference type="Gene3D" id="1.10.510.40">
    <property type="match status" value="1"/>
</dbReference>
<dbReference type="InterPro" id="IPR007310">
    <property type="entry name" value="Aerobactin_biosyn_IucA/IucC_N"/>
</dbReference>
<dbReference type="RefSeq" id="WP_310837812.1">
    <property type="nucleotide sequence ID" value="NZ_JAVLSM010000008.1"/>
</dbReference>
<dbReference type="InterPro" id="IPR022770">
    <property type="entry name" value="IucA/IucC-like_C"/>
</dbReference>
<accession>A0AAE4G970</accession>
<feature type="domain" description="Aerobactin siderophore biosynthesis IucA/IucC N-terminal" evidence="1">
    <location>
        <begin position="175"/>
        <end position="414"/>
    </location>
</feature>
<evidence type="ECO:0000259" key="2">
    <source>
        <dbReference type="Pfam" id="PF06276"/>
    </source>
</evidence>
<gene>
    <name evidence="3" type="ORF">RJN63_14645</name>
</gene>
<dbReference type="AlphaFoldDB" id="A0AAE4G970"/>
<comment type="caution">
    <text evidence="3">The sequence shown here is derived from an EMBL/GenBank/DDBJ whole genome shotgun (WGS) entry which is preliminary data.</text>
</comment>
<reference evidence="3" key="1">
    <citation type="submission" date="2023-02" db="EMBL/GenBank/DDBJ databases">
        <title>Description of Herbaspirillum huttiense subsp. nephrolepsisexaltata and Herbaspirillum huttiense subsp. lycopersicon.</title>
        <authorList>
            <person name="Poudel M."/>
            <person name="Sharma A."/>
            <person name="Goss E."/>
            <person name="Tapia J.H."/>
            <person name="Harmon C.M."/>
            <person name="Jones J.B."/>
        </authorList>
    </citation>
    <scope>NUCLEOTIDE SEQUENCE</scope>
    <source>
        <strain evidence="3">NC40101</strain>
    </source>
</reference>
<dbReference type="GO" id="GO:0019290">
    <property type="term" value="P:siderophore biosynthetic process"/>
    <property type="evidence" value="ECO:0007669"/>
    <property type="project" value="InterPro"/>
</dbReference>
<evidence type="ECO:0000259" key="1">
    <source>
        <dbReference type="Pfam" id="PF04183"/>
    </source>
</evidence>
<dbReference type="Pfam" id="PF04183">
    <property type="entry name" value="IucA_IucC"/>
    <property type="match status" value="1"/>
</dbReference>
<organism evidence="3">
    <name type="scientific">Herbaspirillum huttiense subsp. nephrolepidis</name>
    <dbReference type="NCBI Taxonomy" id="3075126"/>
    <lineage>
        <taxon>Bacteria</taxon>
        <taxon>Pseudomonadati</taxon>
        <taxon>Pseudomonadota</taxon>
        <taxon>Betaproteobacteria</taxon>
        <taxon>Burkholderiales</taxon>
        <taxon>Oxalobacteraceae</taxon>
        <taxon>Herbaspirillum</taxon>
    </lineage>
</organism>
<feature type="domain" description="Aerobactin siderophore biosynthesis IucA/IucC-like C-terminal" evidence="2">
    <location>
        <begin position="440"/>
        <end position="605"/>
    </location>
</feature>
<protein>
    <submittedName>
        <fullName evidence="3">IucA/IucC family protein</fullName>
    </submittedName>
</protein>
<evidence type="ECO:0000313" key="3">
    <source>
        <dbReference type="EMBL" id="MDT0338081.1"/>
    </source>
</evidence>
<dbReference type="EMBL" id="JAVRAA010000007">
    <property type="protein sequence ID" value="MDT0338081.1"/>
    <property type="molecule type" value="Genomic_DNA"/>
</dbReference>
<proteinExistence type="predicted"/>